<dbReference type="OrthoDB" id="4065295at2759"/>
<accession>A0A0C7NAZ6</accession>
<dbReference type="EMBL" id="LN736365">
    <property type="protein sequence ID" value="CEP62682.1"/>
    <property type="molecule type" value="Genomic_DNA"/>
</dbReference>
<gene>
    <name evidence="2" type="ORF">LALA0_S06e01244g</name>
</gene>
<protein>
    <submittedName>
        <fullName evidence="2">LALA0S06e01244g1_1</fullName>
    </submittedName>
</protein>
<name>A0A0C7NAZ6_9SACH</name>
<dbReference type="RefSeq" id="XP_022628905.1">
    <property type="nucleotide sequence ID" value="XM_022771731.1"/>
</dbReference>
<dbReference type="Pfam" id="PF09452">
    <property type="entry name" value="Mvb12"/>
    <property type="match status" value="1"/>
</dbReference>
<dbReference type="HOGENOM" id="CLU_154027_0_0_1"/>
<feature type="domain" description="Multivesicular body sorting factor 12" evidence="1">
    <location>
        <begin position="9"/>
        <end position="97"/>
    </location>
</feature>
<organism evidence="2 3">
    <name type="scientific">Lachancea lanzarotensis</name>
    <dbReference type="NCBI Taxonomy" id="1245769"/>
    <lineage>
        <taxon>Eukaryota</taxon>
        <taxon>Fungi</taxon>
        <taxon>Dikarya</taxon>
        <taxon>Ascomycota</taxon>
        <taxon>Saccharomycotina</taxon>
        <taxon>Saccharomycetes</taxon>
        <taxon>Saccharomycetales</taxon>
        <taxon>Saccharomycetaceae</taxon>
        <taxon>Lachancea</taxon>
    </lineage>
</organism>
<dbReference type="GO" id="GO:0000813">
    <property type="term" value="C:ESCRT I complex"/>
    <property type="evidence" value="ECO:0007669"/>
    <property type="project" value="InterPro"/>
</dbReference>
<dbReference type="GeneID" id="34686152"/>
<dbReference type="InterPro" id="IPR019014">
    <property type="entry name" value="Mvb12"/>
</dbReference>
<keyword evidence="3" id="KW-1185">Reference proteome</keyword>
<dbReference type="Gene3D" id="6.10.250.1830">
    <property type="match status" value="1"/>
</dbReference>
<proteinExistence type="predicted"/>
<evidence type="ECO:0000313" key="3">
    <source>
        <dbReference type="Proteomes" id="UP000054304"/>
    </source>
</evidence>
<dbReference type="STRING" id="1245769.A0A0C7NAZ6"/>
<dbReference type="GO" id="GO:0032509">
    <property type="term" value="P:endosome transport via multivesicular body sorting pathway"/>
    <property type="evidence" value="ECO:0007669"/>
    <property type="project" value="InterPro"/>
</dbReference>
<evidence type="ECO:0000313" key="2">
    <source>
        <dbReference type="EMBL" id="CEP62682.1"/>
    </source>
</evidence>
<evidence type="ECO:0000259" key="1">
    <source>
        <dbReference type="Pfam" id="PF09452"/>
    </source>
</evidence>
<dbReference type="AlphaFoldDB" id="A0A0C7NAZ6"/>
<reference evidence="2 3" key="1">
    <citation type="submission" date="2014-12" db="EMBL/GenBank/DDBJ databases">
        <authorList>
            <person name="Neuveglise Cecile"/>
        </authorList>
    </citation>
    <scope>NUCLEOTIDE SEQUENCE [LARGE SCALE GENOMIC DNA]</scope>
    <source>
        <strain evidence="2 3">CBS 12615</strain>
    </source>
</reference>
<sequence length="102" mass="11555">MIQSAEDLLRQITLRNGHSSLLPQTVTKLNLSPINLPQPTPVKQHLQAWINECKQIQQAIDLRHRKTAEFDSWYSENCLSKRPPGMTTGGVLSPARRKEKGL</sequence>
<dbReference type="Proteomes" id="UP000054304">
    <property type="component" value="Unassembled WGS sequence"/>
</dbReference>
<dbReference type="GO" id="GO:0043130">
    <property type="term" value="F:ubiquitin binding"/>
    <property type="evidence" value="ECO:0007669"/>
    <property type="project" value="InterPro"/>
</dbReference>